<accession>A0AA39QXX1</accession>
<comment type="caution">
    <text evidence="1">The sequence shown here is derived from an EMBL/GenBank/DDBJ whole genome shotgun (WGS) entry which is preliminary data.</text>
</comment>
<dbReference type="PANTHER" id="PTHR42085">
    <property type="entry name" value="F-BOX DOMAIN-CONTAINING PROTEIN"/>
    <property type="match status" value="1"/>
</dbReference>
<name>A0AA39QXX1_9LECA</name>
<dbReference type="Proteomes" id="UP001166286">
    <property type="component" value="Unassembled WGS sequence"/>
</dbReference>
<proteinExistence type="predicted"/>
<organism evidence="1 2">
    <name type="scientific">Cladonia borealis</name>
    <dbReference type="NCBI Taxonomy" id="184061"/>
    <lineage>
        <taxon>Eukaryota</taxon>
        <taxon>Fungi</taxon>
        <taxon>Dikarya</taxon>
        <taxon>Ascomycota</taxon>
        <taxon>Pezizomycotina</taxon>
        <taxon>Lecanoromycetes</taxon>
        <taxon>OSLEUM clade</taxon>
        <taxon>Lecanoromycetidae</taxon>
        <taxon>Lecanorales</taxon>
        <taxon>Lecanorineae</taxon>
        <taxon>Cladoniaceae</taxon>
        <taxon>Cladonia</taxon>
    </lineage>
</organism>
<dbReference type="PANTHER" id="PTHR42085:SF2">
    <property type="entry name" value="F-BOX DOMAIN-CONTAINING PROTEIN"/>
    <property type="match status" value="1"/>
</dbReference>
<reference evidence="1" key="1">
    <citation type="submission" date="2023-03" db="EMBL/GenBank/DDBJ databases">
        <title>Complete genome of Cladonia borealis.</title>
        <authorList>
            <person name="Park H."/>
        </authorList>
    </citation>
    <scope>NUCLEOTIDE SEQUENCE</scope>
    <source>
        <strain evidence="1">ANT050790</strain>
    </source>
</reference>
<gene>
    <name evidence="1" type="ORF">JMJ35_006770</name>
</gene>
<dbReference type="AlphaFoldDB" id="A0AA39QXX1"/>
<protein>
    <submittedName>
        <fullName evidence="1">Uncharacterized protein</fullName>
    </submittedName>
</protein>
<keyword evidence="2" id="KW-1185">Reference proteome</keyword>
<dbReference type="EMBL" id="JAFEKC020000014">
    <property type="protein sequence ID" value="KAK0511218.1"/>
    <property type="molecule type" value="Genomic_DNA"/>
</dbReference>
<evidence type="ECO:0000313" key="1">
    <source>
        <dbReference type="EMBL" id="KAK0511218.1"/>
    </source>
</evidence>
<dbReference type="InterPro" id="IPR038883">
    <property type="entry name" value="AN11006-like"/>
</dbReference>
<evidence type="ECO:0000313" key="2">
    <source>
        <dbReference type="Proteomes" id="UP001166286"/>
    </source>
</evidence>
<sequence>MCCITSGQPEEDERAPLVTVAFPFFRLPFDIRWMIYKEVFKTPYTDNIITPDPSHHRRQLGRRYGDRTVNYDLALLRSCQQAHEEATSFLYGNNIFYFDDADCGTIEIEASAHCDYCLEEASINRDRPGSLTPDIRCSDALDGKHYVEIPRCDLGSMYDWLDKIGQKNRLKIRHIQISFSGCQFARILGEGHDVNDPLKPAPVGGDLIEKALELLGRGHNLDTFGVSFRQRYLNFLDLDWVAETQTWERMTNAALNWTAFERLFSNGLDHRLKNAFSNIKGIRELTCDLASVTPQPSGSWSDEGAHALGGFKEVKECMETGYTDRQIVETSEQIFSIPYVDQSRYTIHDCKRLATISSGNGPSRDFASPLLQPETLRLPAKASPLLWTIYLDRPGNGLRSGHFWKAWQRISGFLFSEY</sequence>